<gene>
    <name evidence="2" type="ORF">QVD17_09744</name>
</gene>
<evidence type="ECO:0000313" key="2">
    <source>
        <dbReference type="EMBL" id="KAK1432842.1"/>
    </source>
</evidence>
<reference evidence="2" key="1">
    <citation type="journal article" date="2023" name="bioRxiv">
        <title>Improved chromosome-level genome assembly for marigold (Tagetes erecta).</title>
        <authorList>
            <person name="Jiang F."/>
            <person name="Yuan L."/>
            <person name="Wang S."/>
            <person name="Wang H."/>
            <person name="Xu D."/>
            <person name="Wang A."/>
            <person name="Fan W."/>
        </authorList>
    </citation>
    <scope>NUCLEOTIDE SEQUENCE</scope>
    <source>
        <strain evidence="2">WSJ</strain>
        <tissue evidence="2">Leaf</tissue>
    </source>
</reference>
<dbReference type="PANTHER" id="PTHR46610">
    <property type="entry name" value="OS05G0181300 PROTEIN"/>
    <property type="match status" value="1"/>
</dbReference>
<protein>
    <submittedName>
        <fullName evidence="2">Uncharacterized protein</fullName>
    </submittedName>
</protein>
<organism evidence="2 3">
    <name type="scientific">Tagetes erecta</name>
    <name type="common">African marigold</name>
    <dbReference type="NCBI Taxonomy" id="13708"/>
    <lineage>
        <taxon>Eukaryota</taxon>
        <taxon>Viridiplantae</taxon>
        <taxon>Streptophyta</taxon>
        <taxon>Embryophyta</taxon>
        <taxon>Tracheophyta</taxon>
        <taxon>Spermatophyta</taxon>
        <taxon>Magnoliopsida</taxon>
        <taxon>eudicotyledons</taxon>
        <taxon>Gunneridae</taxon>
        <taxon>Pentapetalae</taxon>
        <taxon>asterids</taxon>
        <taxon>campanulids</taxon>
        <taxon>Asterales</taxon>
        <taxon>Asteraceae</taxon>
        <taxon>Asteroideae</taxon>
        <taxon>Heliantheae alliance</taxon>
        <taxon>Tageteae</taxon>
        <taxon>Tagetes</taxon>
    </lineage>
</organism>
<keyword evidence="1" id="KW-1133">Transmembrane helix</keyword>
<dbReference type="AlphaFoldDB" id="A0AAD8P5K6"/>
<evidence type="ECO:0000313" key="3">
    <source>
        <dbReference type="Proteomes" id="UP001229421"/>
    </source>
</evidence>
<dbReference type="EMBL" id="JAUHHV010000002">
    <property type="protein sequence ID" value="KAK1432842.1"/>
    <property type="molecule type" value="Genomic_DNA"/>
</dbReference>
<keyword evidence="1" id="KW-0472">Membrane</keyword>
<sequence>MPHQITDNHQHWMFLFLIMMPNTAGVITRAIRQNDYSSLLLCISVCVCFFLLHFCLSKYISLPKNDTSTRKFWLKLNMWLLYTAISFGFVYQFADFFPKQIRVSLYSVVSVCSLYLFYVLVIVDVVKYWKIWIRDEDERANWTIDTTGKLKYQTVSIWEIV</sequence>
<dbReference type="InterPro" id="IPR045501">
    <property type="entry name" value="DUF6490"/>
</dbReference>
<keyword evidence="1" id="KW-0812">Transmembrane</keyword>
<feature type="transmembrane region" description="Helical" evidence="1">
    <location>
        <begin position="12"/>
        <end position="31"/>
    </location>
</feature>
<evidence type="ECO:0000256" key="1">
    <source>
        <dbReference type="SAM" id="Phobius"/>
    </source>
</evidence>
<accession>A0AAD8P5K6</accession>
<comment type="caution">
    <text evidence="2">The sequence shown here is derived from an EMBL/GenBank/DDBJ whole genome shotgun (WGS) entry which is preliminary data.</text>
</comment>
<keyword evidence="3" id="KW-1185">Reference proteome</keyword>
<dbReference type="Proteomes" id="UP001229421">
    <property type="component" value="Unassembled WGS sequence"/>
</dbReference>
<feature type="transmembrane region" description="Helical" evidence="1">
    <location>
        <begin position="76"/>
        <end position="94"/>
    </location>
</feature>
<feature type="transmembrane region" description="Helical" evidence="1">
    <location>
        <begin position="106"/>
        <end position="126"/>
    </location>
</feature>
<dbReference type="PANTHER" id="PTHR46610:SF20">
    <property type="entry name" value="OS05G0181300 PROTEIN"/>
    <property type="match status" value="1"/>
</dbReference>
<name>A0AAD8P5K6_TARER</name>
<feature type="transmembrane region" description="Helical" evidence="1">
    <location>
        <begin position="37"/>
        <end position="56"/>
    </location>
</feature>
<proteinExistence type="predicted"/>